<gene>
    <name evidence="2" type="ORF">Tco_1003921</name>
</gene>
<dbReference type="EMBL" id="BQNB010017196">
    <property type="protein sequence ID" value="GJT60388.1"/>
    <property type="molecule type" value="Genomic_DNA"/>
</dbReference>
<sequence>MCMIEEKEACNDDRDEDPPARPNQGLKRRKTSKDVEPSKRSKSIGSSKGNTPSQPKPKSTGPVYNLLKGTCKSCVELEYNMEECYKALNDQQDWDNPEGDRCPFDLSKPLPLVESQGRKIVPSQYFFNNDLEYLRGGSTDRNYTTSITKTKAAKYDLKGDLHETCSSSNSIYSNSRRM</sequence>
<evidence type="ECO:0000256" key="1">
    <source>
        <dbReference type="SAM" id="MobiDB-lite"/>
    </source>
</evidence>
<protein>
    <submittedName>
        <fullName evidence="2">Uncharacterized protein</fullName>
    </submittedName>
</protein>
<proteinExistence type="predicted"/>
<name>A0ABQ5FAF5_9ASTR</name>
<comment type="caution">
    <text evidence="2">The sequence shown here is derived from an EMBL/GenBank/DDBJ whole genome shotgun (WGS) entry which is preliminary data.</text>
</comment>
<evidence type="ECO:0000313" key="2">
    <source>
        <dbReference type="EMBL" id="GJT60388.1"/>
    </source>
</evidence>
<organism evidence="2 3">
    <name type="scientific">Tanacetum coccineum</name>
    <dbReference type="NCBI Taxonomy" id="301880"/>
    <lineage>
        <taxon>Eukaryota</taxon>
        <taxon>Viridiplantae</taxon>
        <taxon>Streptophyta</taxon>
        <taxon>Embryophyta</taxon>
        <taxon>Tracheophyta</taxon>
        <taxon>Spermatophyta</taxon>
        <taxon>Magnoliopsida</taxon>
        <taxon>eudicotyledons</taxon>
        <taxon>Gunneridae</taxon>
        <taxon>Pentapetalae</taxon>
        <taxon>asterids</taxon>
        <taxon>campanulids</taxon>
        <taxon>Asterales</taxon>
        <taxon>Asteraceae</taxon>
        <taxon>Asteroideae</taxon>
        <taxon>Anthemideae</taxon>
        <taxon>Anthemidinae</taxon>
        <taxon>Tanacetum</taxon>
    </lineage>
</organism>
<keyword evidence="3" id="KW-1185">Reference proteome</keyword>
<accession>A0ABQ5FAF5</accession>
<feature type="region of interest" description="Disordered" evidence="1">
    <location>
        <begin position="1"/>
        <end position="62"/>
    </location>
</feature>
<reference evidence="2" key="2">
    <citation type="submission" date="2022-01" db="EMBL/GenBank/DDBJ databases">
        <authorList>
            <person name="Yamashiro T."/>
            <person name="Shiraishi A."/>
            <person name="Satake H."/>
            <person name="Nakayama K."/>
        </authorList>
    </citation>
    <scope>NUCLEOTIDE SEQUENCE</scope>
</reference>
<feature type="compositionally biased region" description="Basic and acidic residues" evidence="1">
    <location>
        <begin position="1"/>
        <end position="12"/>
    </location>
</feature>
<dbReference type="Proteomes" id="UP001151760">
    <property type="component" value="Unassembled WGS sequence"/>
</dbReference>
<evidence type="ECO:0000313" key="3">
    <source>
        <dbReference type="Proteomes" id="UP001151760"/>
    </source>
</evidence>
<reference evidence="2" key="1">
    <citation type="journal article" date="2022" name="Int. J. Mol. Sci.">
        <title>Draft Genome of Tanacetum Coccineum: Genomic Comparison of Closely Related Tanacetum-Family Plants.</title>
        <authorList>
            <person name="Yamashiro T."/>
            <person name="Shiraishi A."/>
            <person name="Nakayama K."/>
            <person name="Satake H."/>
        </authorList>
    </citation>
    <scope>NUCLEOTIDE SEQUENCE</scope>
</reference>